<dbReference type="Proteomes" id="UP000523614">
    <property type="component" value="Unassembled WGS sequence"/>
</dbReference>
<dbReference type="EMBL" id="JAAYYP010000408">
    <property type="protein sequence ID" value="NLF91888.1"/>
    <property type="molecule type" value="Genomic_DNA"/>
</dbReference>
<keyword evidence="1" id="KW-0808">Transferase</keyword>
<dbReference type="AlphaFoldDB" id="A0A847HEV4"/>
<evidence type="ECO:0000313" key="1">
    <source>
        <dbReference type="EMBL" id="NLF91888.1"/>
    </source>
</evidence>
<dbReference type="GO" id="GO:0016757">
    <property type="term" value="F:glycosyltransferase activity"/>
    <property type="evidence" value="ECO:0007669"/>
    <property type="project" value="TreeGrafter"/>
</dbReference>
<dbReference type="PANTHER" id="PTHR12526:SF636">
    <property type="entry name" value="BLL3647 PROTEIN"/>
    <property type="match status" value="1"/>
</dbReference>
<protein>
    <submittedName>
        <fullName evidence="1">Glycosyltransferase</fullName>
    </submittedName>
</protein>
<name>A0A847HEV4_9CORY</name>
<sequence>MASPVVVLAARADDLAPALEQLVALAGAGVPVTVCTWRGELAAPVLTQRPLRQGLRRLLPDRYVARADAEPFAALRSELVAARAVVDFCPAGDALSEAAQESAPERVRRWPAAGADLAGLLAEAQCGTLAEIDRLIRAREHDSAAELIGSRGGSSPTMAACGAALLGAIRLTTGGEAPDDLDDLVGAALAAADREWGSGQAALATYALAAALRLLFHPDLHADVEDPPLARRPREFLRALHASSMFQAVSALPGAVRPPAAPAPSPEEPLRVVLLPGTYPRFAEPVAAALAEDPRIELRECALGSLDPRFKWLGFNTAALAWRVTRHPDGAGAGAIAGTPPSTAELFDDAGLIWADWGDRGAMWASVDAPPQARVVVRLHGMDLFAPWVQFIAWERVDDLVLVSEPYRHLAERILGGRLAGVRVRVIEHGVEPERFSRVETAPGAERLLGMVGWGKIVKDPLWALDVLEILRGEDPGWRLLLVGDELGGAAGHRAAAYEAEFRRRLDGPVGAAVELVPFTDDVAAQVARMGFILSASRRESFHLAVVEGALGGAVPVVRDWPVFAGGPGPAALFPPEWVVPDQAAAAARIGALSDPVARAQAARRARAEAVRRFNPDSFARQVRGVVAG</sequence>
<organism evidence="1 2">
    <name type="scientific">Corynebacterium marinum</name>
    <dbReference type="NCBI Taxonomy" id="349751"/>
    <lineage>
        <taxon>Bacteria</taxon>
        <taxon>Bacillati</taxon>
        <taxon>Actinomycetota</taxon>
        <taxon>Actinomycetes</taxon>
        <taxon>Mycobacteriales</taxon>
        <taxon>Corynebacteriaceae</taxon>
        <taxon>Corynebacterium</taxon>
    </lineage>
</organism>
<comment type="caution">
    <text evidence="1">The sequence shown here is derived from an EMBL/GenBank/DDBJ whole genome shotgun (WGS) entry which is preliminary data.</text>
</comment>
<evidence type="ECO:0000313" key="2">
    <source>
        <dbReference type="Proteomes" id="UP000523614"/>
    </source>
</evidence>
<gene>
    <name evidence="1" type="ORF">GX570_11180</name>
</gene>
<reference evidence="1 2" key="1">
    <citation type="journal article" date="2020" name="Biotechnol. Biofuels">
        <title>New insights from the biogas microbiome by comprehensive genome-resolved metagenomics of nearly 1600 species originating from multiple anaerobic digesters.</title>
        <authorList>
            <person name="Campanaro S."/>
            <person name="Treu L."/>
            <person name="Rodriguez-R L.M."/>
            <person name="Kovalovszki A."/>
            <person name="Ziels R.M."/>
            <person name="Maus I."/>
            <person name="Zhu X."/>
            <person name="Kougias P.G."/>
            <person name="Basile A."/>
            <person name="Luo G."/>
            <person name="Schluter A."/>
            <person name="Konstantinidis K.T."/>
            <person name="Angelidaki I."/>
        </authorList>
    </citation>
    <scope>NUCLEOTIDE SEQUENCE [LARGE SCALE GENOMIC DNA]</scope>
    <source>
        <strain evidence="1">AS06rmzACSIP_235</strain>
    </source>
</reference>
<dbReference type="Gene3D" id="3.40.50.2000">
    <property type="entry name" value="Glycogen Phosphorylase B"/>
    <property type="match status" value="2"/>
</dbReference>
<proteinExistence type="predicted"/>
<accession>A0A847HEV4</accession>
<dbReference type="SUPFAM" id="SSF53756">
    <property type="entry name" value="UDP-Glycosyltransferase/glycogen phosphorylase"/>
    <property type="match status" value="1"/>
</dbReference>
<dbReference type="PANTHER" id="PTHR12526">
    <property type="entry name" value="GLYCOSYLTRANSFERASE"/>
    <property type="match status" value="1"/>
</dbReference>